<organism evidence="2 3">
    <name type="scientific">Pseudomonas mohnii</name>
    <dbReference type="NCBI Taxonomy" id="395600"/>
    <lineage>
        <taxon>Bacteria</taxon>
        <taxon>Pseudomonadati</taxon>
        <taxon>Pseudomonadota</taxon>
        <taxon>Gammaproteobacteria</taxon>
        <taxon>Pseudomonadales</taxon>
        <taxon>Pseudomonadaceae</taxon>
        <taxon>Pseudomonas</taxon>
    </lineage>
</organism>
<reference evidence="2 3" key="1">
    <citation type="submission" date="2016-10" db="EMBL/GenBank/DDBJ databases">
        <authorList>
            <person name="Varghese N."/>
            <person name="Submissions S."/>
        </authorList>
    </citation>
    <scope>NUCLEOTIDE SEQUENCE [LARGE SCALE GENOMIC DNA]</scope>
    <source>
        <strain evidence="2 3">DSM 18327</strain>
    </source>
</reference>
<evidence type="ECO:0000313" key="3">
    <source>
        <dbReference type="Proteomes" id="UP000199665"/>
    </source>
</evidence>
<sequence length="171" mass="17854">MCTRTVGEEGPFSIASPARVADPRPYQGGQSDAGFPAGIRHKPTQRAGRHEALVQCSGEARAACSVNGTAAASARSLGPSGRPDQGTGQRADRPTGCRNGRWPEIRLQPRFCCLSGLGYPDSTAPAASQTCWASASVATRTCAACWCNAPGPTCSTLNVKKGRWPTGYARC</sequence>
<feature type="region of interest" description="Disordered" evidence="1">
    <location>
        <begin position="1"/>
        <end position="51"/>
    </location>
</feature>
<feature type="region of interest" description="Disordered" evidence="1">
    <location>
        <begin position="73"/>
        <end position="100"/>
    </location>
</feature>
<name>A0ABY0YVW7_9PSED</name>
<comment type="caution">
    <text evidence="2">The sequence shown here is derived from an EMBL/GenBank/DDBJ whole genome shotgun (WGS) entry which is preliminary data.</text>
</comment>
<evidence type="ECO:0000256" key="1">
    <source>
        <dbReference type="SAM" id="MobiDB-lite"/>
    </source>
</evidence>
<proteinExistence type="predicted"/>
<keyword evidence="3" id="KW-1185">Reference proteome</keyword>
<gene>
    <name evidence="2" type="ORF">SAMN05216205_6202</name>
</gene>
<accession>A0ABY0YVW7</accession>
<dbReference type="Proteomes" id="UP000199665">
    <property type="component" value="Unassembled WGS sequence"/>
</dbReference>
<evidence type="ECO:0000313" key="2">
    <source>
        <dbReference type="EMBL" id="SEE02773.1"/>
    </source>
</evidence>
<protein>
    <submittedName>
        <fullName evidence="2">Uncharacterized protein</fullName>
    </submittedName>
</protein>
<dbReference type="EMBL" id="FNRV01000002">
    <property type="protein sequence ID" value="SEE02773.1"/>
    <property type="molecule type" value="Genomic_DNA"/>
</dbReference>